<evidence type="ECO:0000259" key="6">
    <source>
        <dbReference type="Pfam" id="PF05199"/>
    </source>
</evidence>
<name>A0A5M9MXV0_9EURO</name>
<dbReference type="GeneID" id="54323533"/>
<evidence type="ECO:0000256" key="1">
    <source>
        <dbReference type="ARBA" id="ARBA00001974"/>
    </source>
</evidence>
<dbReference type="InterPro" id="IPR036188">
    <property type="entry name" value="FAD/NAD-bd_sf"/>
</dbReference>
<comment type="similarity">
    <text evidence="2">Belongs to the GMC oxidoreductase family.</text>
</comment>
<evidence type="ECO:0000313" key="8">
    <source>
        <dbReference type="Proteomes" id="UP000324241"/>
    </source>
</evidence>
<evidence type="ECO:0000256" key="2">
    <source>
        <dbReference type="ARBA" id="ARBA00010790"/>
    </source>
</evidence>
<dbReference type="PANTHER" id="PTHR11552:SF201">
    <property type="entry name" value="GLUCOSE-METHANOL-CHOLINE OXIDOREDUCTASE N-TERMINAL DOMAIN-CONTAINING PROTEIN"/>
    <property type="match status" value="1"/>
</dbReference>
<proteinExistence type="inferred from homology"/>
<dbReference type="OrthoDB" id="269227at2759"/>
<dbReference type="EMBL" id="QUQM01000002">
    <property type="protein sequence ID" value="KAA8651932.1"/>
    <property type="molecule type" value="Genomic_DNA"/>
</dbReference>
<comment type="caution">
    <text evidence="7">The sequence shown here is derived from an EMBL/GenBank/DDBJ whole genome shotgun (WGS) entry which is preliminary data.</text>
</comment>
<dbReference type="Gene3D" id="3.30.560.10">
    <property type="entry name" value="Glucose Oxidase, domain 3"/>
    <property type="match status" value="1"/>
</dbReference>
<comment type="cofactor">
    <cofactor evidence="1">
        <name>FAD</name>
        <dbReference type="ChEBI" id="CHEBI:57692"/>
    </cofactor>
</comment>
<dbReference type="Pfam" id="PF05199">
    <property type="entry name" value="GMC_oxred_C"/>
    <property type="match status" value="1"/>
</dbReference>
<sequence>MAKFGIDPVVVNENVGQHLNDHSVFSIMATVQPQYSTSQMTSVFSTLAEAQAQFYSNLTGPYAAPSGITNGFQKLSENELASIGAYDVIEQGLQNQSHVEYLYESIFYPSGPTPFHTPQTSRSYISLTASSLVALSRGNVALKSSSMSDPPDINPNYYSHEADRIIAIESFKYLRKILAHPELARFTVGPNNGEVSPGPSVDDADDEAIFKYIKANTIPNWHASGTNRMLPFEDGGVVDPRLRLYNTSRLRVIDCSIIPHLPDVNIQGPVFMIGEKGAHMIREDWGDL</sequence>
<dbReference type="AlphaFoldDB" id="A0A5M9MXV0"/>
<keyword evidence="5" id="KW-0560">Oxidoreductase</keyword>
<dbReference type="InterPro" id="IPR007867">
    <property type="entry name" value="GMC_OxRtase_C"/>
</dbReference>
<dbReference type="VEuPathDB" id="FungiDB:EYZ11_009770"/>
<reference evidence="7 8" key="1">
    <citation type="submission" date="2019-08" db="EMBL/GenBank/DDBJ databases">
        <title>The genome sequence of a newly discovered highly antifungal drug resistant Aspergillus species, Aspergillus tanneri NIH 1004.</title>
        <authorList>
            <person name="Mounaud S."/>
            <person name="Singh I."/>
            <person name="Joardar V."/>
            <person name="Pakala S."/>
            <person name="Pakala S."/>
            <person name="Venepally P."/>
            <person name="Chung J.K."/>
            <person name="Losada L."/>
            <person name="Nierman W.C."/>
        </authorList>
    </citation>
    <scope>NUCLEOTIDE SEQUENCE [LARGE SCALE GENOMIC DNA]</scope>
    <source>
        <strain evidence="7 8">NIH1004</strain>
    </source>
</reference>
<protein>
    <recommendedName>
        <fullName evidence="6">Glucose-methanol-choline oxidoreductase C-terminal domain-containing protein</fullName>
    </recommendedName>
</protein>
<accession>A0A5M9MXV0</accession>
<evidence type="ECO:0000256" key="3">
    <source>
        <dbReference type="ARBA" id="ARBA00022630"/>
    </source>
</evidence>
<keyword evidence="3" id="KW-0285">Flavoprotein</keyword>
<dbReference type="Proteomes" id="UP000324241">
    <property type="component" value="Unassembled WGS sequence"/>
</dbReference>
<dbReference type="InterPro" id="IPR012132">
    <property type="entry name" value="GMC_OxRdtase"/>
</dbReference>
<evidence type="ECO:0000313" key="7">
    <source>
        <dbReference type="EMBL" id="KAA8651932.1"/>
    </source>
</evidence>
<dbReference type="GO" id="GO:0016614">
    <property type="term" value="F:oxidoreductase activity, acting on CH-OH group of donors"/>
    <property type="evidence" value="ECO:0007669"/>
    <property type="project" value="InterPro"/>
</dbReference>
<evidence type="ECO:0000256" key="5">
    <source>
        <dbReference type="ARBA" id="ARBA00023002"/>
    </source>
</evidence>
<keyword evidence="4" id="KW-0274">FAD</keyword>
<dbReference type="SUPFAM" id="SSF54373">
    <property type="entry name" value="FAD-linked reductases, C-terminal domain"/>
    <property type="match status" value="1"/>
</dbReference>
<organism evidence="7 8">
    <name type="scientific">Aspergillus tanneri</name>
    <dbReference type="NCBI Taxonomy" id="1220188"/>
    <lineage>
        <taxon>Eukaryota</taxon>
        <taxon>Fungi</taxon>
        <taxon>Dikarya</taxon>
        <taxon>Ascomycota</taxon>
        <taxon>Pezizomycotina</taxon>
        <taxon>Eurotiomycetes</taxon>
        <taxon>Eurotiomycetidae</taxon>
        <taxon>Eurotiales</taxon>
        <taxon>Aspergillaceae</taxon>
        <taxon>Aspergillus</taxon>
        <taxon>Aspergillus subgen. Circumdati</taxon>
    </lineage>
</organism>
<evidence type="ECO:0000256" key="4">
    <source>
        <dbReference type="ARBA" id="ARBA00022827"/>
    </source>
</evidence>
<gene>
    <name evidence="7" type="ORF">ATNIH1004_000831</name>
</gene>
<dbReference type="GO" id="GO:0050660">
    <property type="term" value="F:flavin adenine dinucleotide binding"/>
    <property type="evidence" value="ECO:0007669"/>
    <property type="project" value="InterPro"/>
</dbReference>
<dbReference type="SUPFAM" id="SSF51905">
    <property type="entry name" value="FAD/NAD(P)-binding domain"/>
    <property type="match status" value="1"/>
</dbReference>
<dbReference type="PANTHER" id="PTHR11552">
    <property type="entry name" value="GLUCOSE-METHANOL-CHOLINE GMC OXIDOREDUCTASE"/>
    <property type="match status" value="1"/>
</dbReference>
<feature type="domain" description="Glucose-methanol-choline oxidoreductase C-terminal" evidence="6">
    <location>
        <begin position="136"/>
        <end position="274"/>
    </location>
</feature>
<dbReference type="Gene3D" id="3.50.50.60">
    <property type="entry name" value="FAD/NAD(P)-binding domain"/>
    <property type="match status" value="1"/>
</dbReference>
<dbReference type="RefSeq" id="XP_033431293.1">
    <property type="nucleotide sequence ID" value="XM_033565536.1"/>
</dbReference>